<feature type="compositionally biased region" description="Basic and acidic residues" evidence="1">
    <location>
        <begin position="213"/>
        <end position="226"/>
    </location>
</feature>
<keyword evidence="4" id="KW-1185">Reference proteome</keyword>
<feature type="compositionally biased region" description="Polar residues" evidence="1">
    <location>
        <begin position="104"/>
        <end position="122"/>
    </location>
</feature>
<accession>A0AAV1FW21</accession>
<proteinExistence type="predicted"/>
<dbReference type="Pfam" id="PF15255">
    <property type="entry name" value="CAP-ZIP_m"/>
    <property type="match status" value="1"/>
</dbReference>
<evidence type="ECO:0000313" key="4">
    <source>
        <dbReference type="Proteomes" id="UP001178508"/>
    </source>
</evidence>
<reference evidence="3" key="1">
    <citation type="submission" date="2023-08" db="EMBL/GenBank/DDBJ databases">
        <authorList>
            <person name="Alioto T."/>
            <person name="Alioto T."/>
            <person name="Gomez Garrido J."/>
        </authorList>
    </citation>
    <scope>NUCLEOTIDE SEQUENCE</scope>
</reference>
<feature type="compositionally biased region" description="Polar residues" evidence="1">
    <location>
        <begin position="131"/>
        <end position="146"/>
    </location>
</feature>
<feature type="compositionally biased region" description="Basic and acidic residues" evidence="1">
    <location>
        <begin position="265"/>
        <end position="283"/>
    </location>
</feature>
<protein>
    <submittedName>
        <fullName evidence="3">CapZ-interacting protein</fullName>
    </submittedName>
</protein>
<dbReference type="EMBL" id="OY660873">
    <property type="protein sequence ID" value="CAJ1065145.1"/>
    <property type="molecule type" value="Genomic_DNA"/>
</dbReference>
<feature type="region of interest" description="Disordered" evidence="1">
    <location>
        <begin position="82"/>
        <end position="229"/>
    </location>
</feature>
<evidence type="ECO:0000259" key="2">
    <source>
        <dbReference type="Pfam" id="PF15255"/>
    </source>
</evidence>
<sequence length="291" mass="32261">MEDSPSKPSVAELAGRFKGHILPMPTSNDEFRRRPPCSLKLHNQKEDSEESDKTSVSSNPIKFKMKNSAIIEKLQANLALSPTSLLPSPKSPDVKLQPAPPSPTLSCSPVSPLSPNLRPSHQSSEEEDPVSFSNPPEGTPLPSFNKTRARLSFKRRPPTRQHRRSAGEEAALFGSALSPCELNKPSENGEDQVFNSPGEEDNHRQTASLQEVEENRDCEKVDKAAKGDLNVSRDLVEEYKSKQVQISETAEEEERPSEPYAAKQIESDVKTEEAQKEMEEESKNQTVGCQM</sequence>
<organism evidence="3 4">
    <name type="scientific">Xyrichtys novacula</name>
    <name type="common">Pearly razorfish</name>
    <name type="synonym">Hemipteronotus novacula</name>
    <dbReference type="NCBI Taxonomy" id="13765"/>
    <lineage>
        <taxon>Eukaryota</taxon>
        <taxon>Metazoa</taxon>
        <taxon>Chordata</taxon>
        <taxon>Craniata</taxon>
        <taxon>Vertebrata</taxon>
        <taxon>Euteleostomi</taxon>
        <taxon>Actinopterygii</taxon>
        <taxon>Neopterygii</taxon>
        <taxon>Teleostei</taxon>
        <taxon>Neoteleostei</taxon>
        <taxon>Acanthomorphata</taxon>
        <taxon>Eupercaria</taxon>
        <taxon>Labriformes</taxon>
        <taxon>Labridae</taxon>
        <taxon>Xyrichtys</taxon>
    </lineage>
</organism>
<dbReference type="Proteomes" id="UP001178508">
    <property type="component" value="Chromosome 10"/>
</dbReference>
<name>A0AAV1FW21_XYRNO</name>
<dbReference type="InterPro" id="IPR029341">
    <property type="entry name" value="FAM21/CAPZIP"/>
</dbReference>
<feature type="compositionally biased region" description="Basic residues" evidence="1">
    <location>
        <begin position="147"/>
        <end position="164"/>
    </location>
</feature>
<dbReference type="AlphaFoldDB" id="A0AAV1FW21"/>
<evidence type="ECO:0000313" key="3">
    <source>
        <dbReference type="EMBL" id="CAJ1065145.1"/>
    </source>
</evidence>
<feature type="region of interest" description="Disordered" evidence="1">
    <location>
        <begin position="242"/>
        <end position="291"/>
    </location>
</feature>
<feature type="region of interest" description="Disordered" evidence="1">
    <location>
        <begin position="1"/>
        <end position="61"/>
    </location>
</feature>
<evidence type="ECO:0000256" key="1">
    <source>
        <dbReference type="SAM" id="MobiDB-lite"/>
    </source>
</evidence>
<feature type="domain" description="FAM21/CAPZIP" evidence="2">
    <location>
        <begin position="60"/>
        <end position="171"/>
    </location>
</feature>
<gene>
    <name evidence="3" type="ORF">XNOV1_A019944</name>
</gene>